<dbReference type="PANTHER" id="PTHR43591">
    <property type="entry name" value="METHYLTRANSFERASE"/>
    <property type="match status" value="1"/>
</dbReference>
<dbReference type="Proteomes" id="UP000595426">
    <property type="component" value="Chromosome"/>
</dbReference>
<dbReference type="InterPro" id="IPR029063">
    <property type="entry name" value="SAM-dependent_MTases_sf"/>
</dbReference>
<organism evidence="5 6">
    <name type="scientific">Elizabethkingia bruuniana</name>
    <dbReference type="NCBI Taxonomy" id="1756149"/>
    <lineage>
        <taxon>Bacteria</taxon>
        <taxon>Pseudomonadati</taxon>
        <taxon>Bacteroidota</taxon>
        <taxon>Flavobacteriia</taxon>
        <taxon>Flavobacteriales</taxon>
        <taxon>Weeksellaceae</taxon>
        <taxon>Elizabethkingia</taxon>
    </lineage>
</organism>
<dbReference type="AlphaFoldDB" id="A0A7T7V1G7"/>
<evidence type="ECO:0000313" key="6">
    <source>
        <dbReference type="Proteomes" id="UP000595426"/>
    </source>
</evidence>
<keyword evidence="6" id="KW-1185">Reference proteome</keyword>
<dbReference type="GO" id="GO:0008168">
    <property type="term" value="F:methyltransferase activity"/>
    <property type="evidence" value="ECO:0007669"/>
    <property type="project" value="UniProtKB-KW"/>
</dbReference>
<sequence>MEEIYKPERVKQLFNQMSDTYERMNFITSFGFSIRWRKQFLEKLKSSKDSLQVLDLLSGLGENWSYLKNKFPNAAFSALDFSEQMVLKSEQKSRKIFNQNFKQYCEDVLENTLPSEAYDVVSCAYGMKTFNQQQLEILSKELYRIMKPGGVFSFVEVSKPNNKILYSFYKLYLKRIIPILGKLFLGNPNDYKMLWVYTERFENSKKVKEIFEKQGFEIHYENYFFGCASGISGRKQ</sequence>
<evidence type="ECO:0000256" key="1">
    <source>
        <dbReference type="ARBA" id="ARBA00022428"/>
    </source>
</evidence>
<keyword evidence="1" id="KW-0474">Menaquinone biosynthesis</keyword>
<evidence type="ECO:0000256" key="4">
    <source>
        <dbReference type="ARBA" id="ARBA00022691"/>
    </source>
</evidence>
<keyword evidence="3 5" id="KW-0808">Transferase</keyword>
<dbReference type="CDD" id="cd02440">
    <property type="entry name" value="AdoMet_MTases"/>
    <property type="match status" value="1"/>
</dbReference>
<dbReference type="RefSeq" id="WP_034869558.1">
    <property type="nucleotide sequence ID" value="NZ_CBCSDR010000004.1"/>
</dbReference>
<keyword evidence="2 5" id="KW-0489">Methyltransferase</keyword>
<keyword evidence="4" id="KW-0949">S-adenosyl-L-methionine</keyword>
<dbReference type="GO" id="GO:0032259">
    <property type="term" value="P:methylation"/>
    <property type="evidence" value="ECO:0007669"/>
    <property type="project" value="UniProtKB-KW"/>
</dbReference>
<dbReference type="PROSITE" id="PS51608">
    <property type="entry name" value="SAM_MT_UBIE"/>
    <property type="match status" value="1"/>
</dbReference>
<dbReference type="InterPro" id="IPR004033">
    <property type="entry name" value="UbiE/COQ5_MeTrFase"/>
</dbReference>
<proteinExistence type="predicted"/>
<dbReference type="PANTHER" id="PTHR43591:SF24">
    <property type="entry name" value="2-METHOXY-6-POLYPRENYL-1,4-BENZOQUINOL METHYLASE, MITOCHONDRIAL"/>
    <property type="match status" value="1"/>
</dbReference>
<dbReference type="Gene3D" id="3.40.50.150">
    <property type="entry name" value="Vaccinia Virus protein VP39"/>
    <property type="match status" value="1"/>
</dbReference>
<accession>A0A7T7V1G7</accession>
<evidence type="ECO:0000256" key="3">
    <source>
        <dbReference type="ARBA" id="ARBA00022679"/>
    </source>
</evidence>
<reference evidence="5 6" key="1">
    <citation type="submission" date="2020-12" db="EMBL/GenBank/DDBJ databases">
        <title>FDA dAtabase for Regulatory Grade micrObial Sequences (FDA-ARGOS): Supporting development and validation of Infectious Disease Dx tests.</title>
        <authorList>
            <person name="Kerrigan L."/>
            <person name="Long C."/>
            <person name="Tallon L."/>
            <person name="Sadzewicz L."/>
            <person name="Zhao X."/>
            <person name="Boylan J."/>
            <person name="Ott S."/>
            <person name="Bowen H."/>
            <person name="Vavikolanu K."/>
            <person name="Mehta A."/>
            <person name="Aluvathingal J."/>
            <person name="Nadendla S."/>
            <person name="Yan Y."/>
            <person name="Sichtig H."/>
        </authorList>
    </citation>
    <scope>NUCLEOTIDE SEQUENCE [LARGE SCALE GENOMIC DNA]</scope>
    <source>
        <strain evidence="5 6">FDAARGOS_1031</strain>
    </source>
</reference>
<dbReference type="EMBL" id="CP067018">
    <property type="protein sequence ID" value="QQN60097.1"/>
    <property type="molecule type" value="Genomic_DNA"/>
</dbReference>
<dbReference type="Pfam" id="PF01209">
    <property type="entry name" value="Ubie_methyltran"/>
    <property type="match status" value="1"/>
</dbReference>
<dbReference type="OrthoDB" id="9770553at2"/>
<dbReference type="GeneID" id="93134257"/>
<gene>
    <name evidence="5" type="ORF">I6H88_05820</name>
</gene>
<name>A0A7T7V1G7_9FLAO</name>
<evidence type="ECO:0000256" key="2">
    <source>
        <dbReference type="ARBA" id="ARBA00022603"/>
    </source>
</evidence>
<dbReference type="SUPFAM" id="SSF53335">
    <property type="entry name" value="S-adenosyl-L-methionine-dependent methyltransferases"/>
    <property type="match status" value="1"/>
</dbReference>
<dbReference type="GO" id="GO:0009234">
    <property type="term" value="P:menaquinone biosynthetic process"/>
    <property type="evidence" value="ECO:0007669"/>
    <property type="project" value="UniProtKB-KW"/>
</dbReference>
<protein>
    <submittedName>
        <fullName evidence="5">Class I SAM-dependent methyltransferase</fullName>
    </submittedName>
</protein>
<evidence type="ECO:0000313" key="5">
    <source>
        <dbReference type="EMBL" id="QQN60097.1"/>
    </source>
</evidence>